<evidence type="ECO:0000313" key="12">
    <source>
        <dbReference type="Proteomes" id="UP000027238"/>
    </source>
</evidence>
<dbReference type="InterPro" id="IPR050121">
    <property type="entry name" value="Cytochrome_P450_monoxygenase"/>
</dbReference>
<evidence type="ECO:0000256" key="3">
    <source>
        <dbReference type="ARBA" id="ARBA00022617"/>
    </source>
</evidence>
<evidence type="ECO:0000256" key="2">
    <source>
        <dbReference type="ARBA" id="ARBA00010617"/>
    </source>
</evidence>
<dbReference type="HOGENOM" id="CLU_717653_0_0_1"/>
<accession>A0A066XTD7</accession>
<evidence type="ECO:0000256" key="1">
    <source>
        <dbReference type="ARBA" id="ARBA00001971"/>
    </source>
</evidence>
<dbReference type="GO" id="GO:0005506">
    <property type="term" value="F:iron ion binding"/>
    <property type="evidence" value="ECO:0007669"/>
    <property type="project" value="InterPro"/>
</dbReference>
<organism evidence="11 12">
    <name type="scientific">Colletotrichum sublineola</name>
    <name type="common">Sorghum anthracnose fungus</name>
    <dbReference type="NCBI Taxonomy" id="1173701"/>
    <lineage>
        <taxon>Eukaryota</taxon>
        <taxon>Fungi</taxon>
        <taxon>Dikarya</taxon>
        <taxon>Ascomycota</taxon>
        <taxon>Pezizomycotina</taxon>
        <taxon>Sordariomycetes</taxon>
        <taxon>Hypocreomycetidae</taxon>
        <taxon>Glomerellales</taxon>
        <taxon>Glomerellaceae</taxon>
        <taxon>Colletotrichum</taxon>
        <taxon>Colletotrichum graminicola species complex</taxon>
    </lineage>
</organism>
<dbReference type="PRINTS" id="PR00385">
    <property type="entry name" value="P450"/>
</dbReference>
<comment type="similarity">
    <text evidence="2 9">Belongs to the cytochrome P450 family.</text>
</comment>
<dbReference type="SUPFAM" id="SSF48264">
    <property type="entry name" value="Cytochrome P450"/>
    <property type="match status" value="1"/>
</dbReference>
<dbReference type="InterPro" id="IPR001128">
    <property type="entry name" value="Cyt_P450"/>
</dbReference>
<dbReference type="PANTHER" id="PTHR24305">
    <property type="entry name" value="CYTOCHROME P450"/>
    <property type="match status" value="1"/>
</dbReference>
<dbReference type="PRINTS" id="PR00465">
    <property type="entry name" value="EP450IV"/>
</dbReference>
<evidence type="ECO:0000256" key="4">
    <source>
        <dbReference type="ARBA" id="ARBA00022723"/>
    </source>
</evidence>
<dbReference type="InterPro" id="IPR017972">
    <property type="entry name" value="Cyt_P450_CS"/>
</dbReference>
<evidence type="ECO:0000256" key="6">
    <source>
        <dbReference type="ARBA" id="ARBA00023004"/>
    </source>
</evidence>
<dbReference type="AlphaFoldDB" id="A0A066XTD7"/>
<evidence type="ECO:0000256" key="9">
    <source>
        <dbReference type="RuleBase" id="RU000461"/>
    </source>
</evidence>
<dbReference type="InterPro" id="IPR036396">
    <property type="entry name" value="Cyt_P450_sf"/>
</dbReference>
<dbReference type="GO" id="GO:0020037">
    <property type="term" value="F:heme binding"/>
    <property type="evidence" value="ECO:0007669"/>
    <property type="project" value="InterPro"/>
</dbReference>
<dbReference type="Pfam" id="PF00067">
    <property type="entry name" value="p450"/>
    <property type="match status" value="1"/>
</dbReference>
<proteinExistence type="inferred from homology"/>
<keyword evidence="6 8" id="KW-0408">Iron</keyword>
<dbReference type="PANTHER" id="PTHR24305:SF237">
    <property type="entry name" value="CYTOCHROME P450 MONOOXYGENASE ATNE-RELATED"/>
    <property type="match status" value="1"/>
</dbReference>
<keyword evidence="4 8" id="KW-0479">Metal-binding</keyword>
<gene>
    <name evidence="11" type="ORF">CSUB01_11702</name>
</gene>
<dbReference type="Gene3D" id="1.10.630.10">
    <property type="entry name" value="Cytochrome P450"/>
    <property type="match status" value="1"/>
</dbReference>
<comment type="caution">
    <text evidence="11">The sequence shown here is derived from an EMBL/GenBank/DDBJ whole genome shotgun (WGS) entry which is preliminary data.</text>
</comment>
<evidence type="ECO:0000256" key="10">
    <source>
        <dbReference type="SAM" id="MobiDB-lite"/>
    </source>
</evidence>
<name>A0A066XTD7_COLSU</name>
<dbReference type="OrthoDB" id="1470350at2759"/>
<dbReference type="EMBL" id="JMSE01000270">
    <property type="protein sequence ID" value="KDN70974.1"/>
    <property type="molecule type" value="Genomic_DNA"/>
</dbReference>
<sequence length="385" mass="41596">MANLLSNAGGILPGALARLPVTVLGLGLISIGAKLNDVFSYAERAKNPDDGSMLSRDEVRAESASLIVAGSDTTSTTVAATLFYLTGNSWAYDRLRKEVRTAFRSASKIRTGDQLNSCVFLRACINEALRMSPPVGGALWREVLPGRLTLDIGARDGSQSQTILVPPGVDVGTGIYSLHRHEDYFDSPSEYRPERWVVRGENGGDQADSATAEAVELAWSAFFPFSSGQRSCVGKELAYVEASLILAHILYRFDVRRDESMCVDGEYVLKDHVTSAKSGPWLRFTRAGLDEEPQPAGAGKSRVAEFESEVGPCHDSVDEAAAANASSTLEEVLPPPNSPTNASSPLEQHGAQTPGLERFLYILLLCDYLLGNFTPRVGVKRSRAR</sequence>
<evidence type="ECO:0000256" key="5">
    <source>
        <dbReference type="ARBA" id="ARBA00023002"/>
    </source>
</evidence>
<dbReference type="GO" id="GO:0004497">
    <property type="term" value="F:monooxygenase activity"/>
    <property type="evidence" value="ECO:0007669"/>
    <property type="project" value="UniProtKB-KW"/>
</dbReference>
<evidence type="ECO:0000313" key="11">
    <source>
        <dbReference type="EMBL" id="KDN70974.1"/>
    </source>
</evidence>
<protein>
    <submittedName>
        <fullName evidence="11">Putative fatty acid synthase alpha subunit reductase</fullName>
    </submittedName>
</protein>
<evidence type="ECO:0000256" key="8">
    <source>
        <dbReference type="PIRSR" id="PIRSR602403-1"/>
    </source>
</evidence>
<feature type="region of interest" description="Disordered" evidence="10">
    <location>
        <begin position="324"/>
        <end position="350"/>
    </location>
</feature>
<dbReference type="GO" id="GO:0016705">
    <property type="term" value="F:oxidoreductase activity, acting on paired donors, with incorporation or reduction of molecular oxygen"/>
    <property type="evidence" value="ECO:0007669"/>
    <property type="project" value="InterPro"/>
</dbReference>
<reference evidence="12" key="1">
    <citation type="journal article" date="2014" name="Genome Announc.">
        <title>Draft genome sequence of Colletotrichum sublineola, a destructive pathogen of cultivated sorghum.</title>
        <authorList>
            <person name="Baroncelli R."/>
            <person name="Sanz-Martin J.M."/>
            <person name="Rech G.E."/>
            <person name="Sukno S.A."/>
            <person name="Thon M.R."/>
        </authorList>
    </citation>
    <scope>NUCLEOTIDE SEQUENCE [LARGE SCALE GENOMIC DNA]</scope>
    <source>
        <strain evidence="12">TX430BB</strain>
    </source>
</reference>
<dbReference type="Proteomes" id="UP000027238">
    <property type="component" value="Unassembled WGS sequence"/>
</dbReference>
<comment type="cofactor">
    <cofactor evidence="1 8">
        <name>heme</name>
        <dbReference type="ChEBI" id="CHEBI:30413"/>
    </cofactor>
</comment>
<dbReference type="PROSITE" id="PS00086">
    <property type="entry name" value="CYTOCHROME_P450"/>
    <property type="match status" value="1"/>
</dbReference>
<dbReference type="eggNOG" id="KOG0157">
    <property type="taxonomic scope" value="Eukaryota"/>
</dbReference>
<keyword evidence="7 9" id="KW-0503">Monooxygenase</keyword>
<feature type="binding site" description="axial binding residue" evidence="8">
    <location>
        <position position="232"/>
    </location>
    <ligand>
        <name>heme</name>
        <dbReference type="ChEBI" id="CHEBI:30413"/>
    </ligand>
    <ligandPart>
        <name>Fe</name>
        <dbReference type="ChEBI" id="CHEBI:18248"/>
    </ligandPart>
</feature>
<dbReference type="OMA" id="IRTHPAF"/>
<evidence type="ECO:0000256" key="7">
    <source>
        <dbReference type="ARBA" id="ARBA00023033"/>
    </source>
</evidence>
<dbReference type="InterPro" id="IPR002403">
    <property type="entry name" value="Cyt_P450_E_grp-IV"/>
</dbReference>
<dbReference type="STRING" id="1173701.A0A066XTD7"/>
<keyword evidence="12" id="KW-1185">Reference proteome</keyword>
<keyword evidence="5 9" id="KW-0560">Oxidoreductase</keyword>
<keyword evidence="3 8" id="KW-0349">Heme</keyword>